<feature type="transmembrane region" description="Helical" evidence="1">
    <location>
        <begin position="12"/>
        <end position="33"/>
    </location>
</feature>
<keyword evidence="1" id="KW-0812">Transmembrane</keyword>
<evidence type="ECO:0000256" key="1">
    <source>
        <dbReference type="SAM" id="Phobius"/>
    </source>
</evidence>
<organism evidence="2 3">
    <name type="scientific">Novosphingobium olei</name>
    <dbReference type="NCBI Taxonomy" id="2728851"/>
    <lineage>
        <taxon>Bacteria</taxon>
        <taxon>Pseudomonadati</taxon>
        <taxon>Pseudomonadota</taxon>
        <taxon>Alphaproteobacteria</taxon>
        <taxon>Sphingomonadales</taxon>
        <taxon>Sphingomonadaceae</taxon>
        <taxon>Novosphingobium</taxon>
    </lineage>
</organism>
<protein>
    <submittedName>
        <fullName evidence="2">Uncharacterized protein</fullName>
    </submittedName>
</protein>
<feature type="transmembrane region" description="Helical" evidence="1">
    <location>
        <begin position="89"/>
        <end position="106"/>
    </location>
</feature>
<sequence length="164" mass="17414">MKSPIARLTPGLIVRLARGLSLLTLLTLMLGYADGWLTLETAALGAFGLGTLLMLAFPDQRASELLGAIAIWATTAEFMSAVQTGGFDLWRWAVTAATLAVLIIPIKVQYLRALARTAPDRTIGELDRRAWSVGALPHTDAALASMRESGEVVAAPIELVKSSG</sequence>
<keyword evidence="1" id="KW-1133">Transmembrane helix</keyword>
<proteinExistence type="predicted"/>
<dbReference type="RefSeq" id="WP_169492473.1">
    <property type="nucleotide sequence ID" value="NZ_JABBGM010000002.1"/>
</dbReference>
<dbReference type="EMBL" id="JABBGM010000002">
    <property type="protein sequence ID" value="NML93227.1"/>
    <property type="molecule type" value="Genomic_DNA"/>
</dbReference>
<dbReference type="AlphaFoldDB" id="A0A7Y0BMP8"/>
<keyword evidence="3" id="KW-1185">Reference proteome</keyword>
<dbReference type="Proteomes" id="UP000583556">
    <property type="component" value="Unassembled WGS sequence"/>
</dbReference>
<reference evidence="2 3" key="1">
    <citation type="submission" date="2020-04" db="EMBL/GenBank/DDBJ databases">
        <title>Novosphingobium sp. TW-4 isolated from soil.</title>
        <authorList>
            <person name="Dahal R.H."/>
            <person name="Chaudhary D.K."/>
        </authorList>
    </citation>
    <scope>NUCLEOTIDE SEQUENCE [LARGE SCALE GENOMIC DNA]</scope>
    <source>
        <strain evidence="2 3">TW-4</strain>
    </source>
</reference>
<evidence type="ECO:0000313" key="2">
    <source>
        <dbReference type="EMBL" id="NML93227.1"/>
    </source>
</evidence>
<evidence type="ECO:0000313" key="3">
    <source>
        <dbReference type="Proteomes" id="UP000583556"/>
    </source>
</evidence>
<gene>
    <name evidence="2" type="ORF">HHL27_06025</name>
</gene>
<keyword evidence="1" id="KW-0472">Membrane</keyword>
<name>A0A7Y0BMP8_9SPHN</name>
<accession>A0A7Y0BMP8</accession>
<feature type="transmembrane region" description="Helical" evidence="1">
    <location>
        <begin position="39"/>
        <end position="58"/>
    </location>
</feature>
<feature type="transmembrane region" description="Helical" evidence="1">
    <location>
        <begin position="65"/>
        <end position="83"/>
    </location>
</feature>
<comment type="caution">
    <text evidence="2">The sequence shown here is derived from an EMBL/GenBank/DDBJ whole genome shotgun (WGS) entry which is preliminary data.</text>
</comment>